<feature type="non-terminal residue" evidence="2">
    <location>
        <position position="1"/>
    </location>
</feature>
<name>A0A6A6QYH8_9PEZI</name>
<accession>A0A6A6QYH8</accession>
<dbReference type="PANTHER" id="PTHR24148">
    <property type="entry name" value="ANKYRIN REPEAT DOMAIN-CONTAINING PROTEIN 39 HOMOLOG-RELATED"/>
    <property type="match status" value="1"/>
</dbReference>
<keyword evidence="3" id="KW-1185">Reference proteome</keyword>
<gene>
    <name evidence="2" type="ORF">BU16DRAFT_457784</name>
</gene>
<dbReference type="InterPro" id="IPR052895">
    <property type="entry name" value="HetReg/Transcr_Mod"/>
</dbReference>
<dbReference type="PANTHER" id="PTHR24148:SF64">
    <property type="entry name" value="HETEROKARYON INCOMPATIBILITY DOMAIN-CONTAINING PROTEIN"/>
    <property type="match status" value="1"/>
</dbReference>
<organism evidence="2 3">
    <name type="scientific">Lophium mytilinum</name>
    <dbReference type="NCBI Taxonomy" id="390894"/>
    <lineage>
        <taxon>Eukaryota</taxon>
        <taxon>Fungi</taxon>
        <taxon>Dikarya</taxon>
        <taxon>Ascomycota</taxon>
        <taxon>Pezizomycotina</taxon>
        <taxon>Dothideomycetes</taxon>
        <taxon>Pleosporomycetidae</taxon>
        <taxon>Mytilinidiales</taxon>
        <taxon>Mytilinidiaceae</taxon>
        <taxon>Lophium</taxon>
    </lineage>
</organism>
<evidence type="ECO:0000313" key="2">
    <source>
        <dbReference type="EMBL" id="KAF2497498.1"/>
    </source>
</evidence>
<feature type="domain" description="Heterokaryon incompatibility" evidence="1">
    <location>
        <begin position="5"/>
        <end position="126"/>
    </location>
</feature>
<dbReference type="Pfam" id="PF06985">
    <property type="entry name" value="HET"/>
    <property type="match status" value="1"/>
</dbReference>
<proteinExistence type="predicted"/>
<evidence type="ECO:0000313" key="3">
    <source>
        <dbReference type="Proteomes" id="UP000799750"/>
    </source>
</evidence>
<dbReference type="OrthoDB" id="3553147at2759"/>
<dbReference type="AlphaFoldDB" id="A0A6A6QYH8"/>
<sequence length="152" mass="17803">LRLLNSKRLIWADAVCINQRDLEEKNWQVQMMSEIYQNATQVLVYLGEDEGNSQHIEDLVLSLSKAKLKLEMRQENGTITKNSVLTKELQKELGIPLMNFLYYVPFLALQTLLLRDWFHRVWIIQEIILAKNAIVLCGNWEVHGRPSMLHSR</sequence>
<reference evidence="2" key="1">
    <citation type="journal article" date="2020" name="Stud. Mycol.">
        <title>101 Dothideomycetes genomes: a test case for predicting lifestyles and emergence of pathogens.</title>
        <authorList>
            <person name="Haridas S."/>
            <person name="Albert R."/>
            <person name="Binder M."/>
            <person name="Bloem J."/>
            <person name="Labutti K."/>
            <person name="Salamov A."/>
            <person name="Andreopoulos B."/>
            <person name="Baker S."/>
            <person name="Barry K."/>
            <person name="Bills G."/>
            <person name="Bluhm B."/>
            <person name="Cannon C."/>
            <person name="Castanera R."/>
            <person name="Culley D."/>
            <person name="Daum C."/>
            <person name="Ezra D."/>
            <person name="Gonzalez J."/>
            <person name="Henrissat B."/>
            <person name="Kuo A."/>
            <person name="Liang C."/>
            <person name="Lipzen A."/>
            <person name="Lutzoni F."/>
            <person name="Magnuson J."/>
            <person name="Mondo S."/>
            <person name="Nolan M."/>
            <person name="Ohm R."/>
            <person name="Pangilinan J."/>
            <person name="Park H.-J."/>
            <person name="Ramirez L."/>
            <person name="Alfaro M."/>
            <person name="Sun H."/>
            <person name="Tritt A."/>
            <person name="Yoshinaga Y."/>
            <person name="Zwiers L.-H."/>
            <person name="Turgeon B."/>
            <person name="Goodwin S."/>
            <person name="Spatafora J."/>
            <person name="Crous P."/>
            <person name="Grigoriev I."/>
        </authorList>
    </citation>
    <scope>NUCLEOTIDE SEQUENCE</scope>
    <source>
        <strain evidence="2">CBS 269.34</strain>
    </source>
</reference>
<evidence type="ECO:0000259" key="1">
    <source>
        <dbReference type="Pfam" id="PF06985"/>
    </source>
</evidence>
<dbReference type="Proteomes" id="UP000799750">
    <property type="component" value="Unassembled WGS sequence"/>
</dbReference>
<protein>
    <submittedName>
        <fullName evidence="2">HET-domain-containing protein</fullName>
    </submittedName>
</protein>
<dbReference type="InterPro" id="IPR010730">
    <property type="entry name" value="HET"/>
</dbReference>
<dbReference type="EMBL" id="MU004186">
    <property type="protein sequence ID" value="KAF2497498.1"/>
    <property type="molecule type" value="Genomic_DNA"/>
</dbReference>